<comment type="caution">
    <text evidence="11">The sequence shown here is derived from an EMBL/GenBank/DDBJ whole genome shotgun (WGS) entry which is preliminary data.</text>
</comment>
<dbReference type="PANTHER" id="PTHR38042">
    <property type="entry name" value="UROPORPHYRINOGEN-III SYNTHASE, CHLOROPLASTIC"/>
    <property type="match status" value="1"/>
</dbReference>
<dbReference type="GO" id="GO:0004852">
    <property type="term" value="F:uroporphyrinogen-III synthase activity"/>
    <property type="evidence" value="ECO:0007669"/>
    <property type="project" value="UniProtKB-UniRule"/>
</dbReference>
<keyword evidence="4 9" id="KW-0456">Lyase</keyword>
<evidence type="ECO:0000256" key="3">
    <source>
        <dbReference type="ARBA" id="ARBA00013109"/>
    </source>
</evidence>
<reference evidence="11" key="1">
    <citation type="submission" date="2021-09" db="EMBL/GenBank/DDBJ databases">
        <title>Genome analysis of Fictibacillus sp. KIGAM418 isolated from marine sediment.</title>
        <authorList>
            <person name="Seo M.-J."/>
            <person name="Cho E.-S."/>
            <person name="Hwang C.Y."/>
        </authorList>
    </citation>
    <scope>NUCLEOTIDE SEQUENCE</scope>
    <source>
        <strain evidence="11">KIGAM418</strain>
    </source>
</reference>
<keyword evidence="12" id="KW-1185">Reference proteome</keyword>
<evidence type="ECO:0000256" key="9">
    <source>
        <dbReference type="RuleBase" id="RU366031"/>
    </source>
</evidence>
<name>A0A9X1XCB9_9BACL</name>
<dbReference type="GO" id="GO:0006780">
    <property type="term" value="P:uroporphyrinogen III biosynthetic process"/>
    <property type="evidence" value="ECO:0007669"/>
    <property type="project" value="UniProtKB-UniRule"/>
</dbReference>
<dbReference type="Pfam" id="PF02602">
    <property type="entry name" value="HEM4"/>
    <property type="match status" value="1"/>
</dbReference>
<evidence type="ECO:0000256" key="2">
    <source>
        <dbReference type="ARBA" id="ARBA00008133"/>
    </source>
</evidence>
<evidence type="ECO:0000256" key="5">
    <source>
        <dbReference type="ARBA" id="ARBA00023244"/>
    </source>
</evidence>
<evidence type="ECO:0000256" key="8">
    <source>
        <dbReference type="ARBA" id="ARBA00048617"/>
    </source>
</evidence>
<proteinExistence type="inferred from homology"/>
<dbReference type="AlphaFoldDB" id="A0A9X1XCB9"/>
<dbReference type="GO" id="GO:0006782">
    <property type="term" value="P:protoporphyrinogen IX biosynthetic process"/>
    <property type="evidence" value="ECO:0007669"/>
    <property type="project" value="UniProtKB-UniRule"/>
</dbReference>
<dbReference type="InterPro" id="IPR036108">
    <property type="entry name" value="4pyrrol_syn_uPrphyn_synt_sf"/>
</dbReference>
<dbReference type="CDD" id="cd06578">
    <property type="entry name" value="HemD"/>
    <property type="match status" value="1"/>
</dbReference>
<evidence type="ECO:0000256" key="7">
    <source>
        <dbReference type="ARBA" id="ARBA00040167"/>
    </source>
</evidence>
<organism evidence="11 12">
    <name type="scientific">Fictibacillus marinisediminis</name>
    <dbReference type="NCBI Taxonomy" id="2878389"/>
    <lineage>
        <taxon>Bacteria</taxon>
        <taxon>Bacillati</taxon>
        <taxon>Bacillota</taxon>
        <taxon>Bacilli</taxon>
        <taxon>Bacillales</taxon>
        <taxon>Fictibacillaceae</taxon>
        <taxon>Fictibacillus</taxon>
    </lineage>
</organism>
<feature type="domain" description="Tetrapyrrole biosynthesis uroporphyrinogen III synthase" evidence="10">
    <location>
        <begin position="23"/>
        <end position="242"/>
    </location>
</feature>
<gene>
    <name evidence="11" type="ORF">LCY76_15285</name>
</gene>
<evidence type="ECO:0000256" key="1">
    <source>
        <dbReference type="ARBA" id="ARBA00004772"/>
    </source>
</evidence>
<dbReference type="InterPro" id="IPR039793">
    <property type="entry name" value="UROS/Hem4"/>
</dbReference>
<dbReference type="PANTHER" id="PTHR38042:SF1">
    <property type="entry name" value="UROPORPHYRINOGEN-III SYNTHASE, CHLOROPLASTIC"/>
    <property type="match status" value="1"/>
</dbReference>
<dbReference type="InterPro" id="IPR003754">
    <property type="entry name" value="4pyrrol_synth_uPrphyn_synth"/>
</dbReference>
<evidence type="ECO:0000313" key="11">
    <source>
        <dbReference type="EMBL" id="MCK6257943.1"/>
    </source>
</evidence>
<dbReference type="EMBL" id="JAIWJX010000002">
    <property type="protein sequence ID" value="MCK6257943.1"/>
    <property type="molecule type" value="Genomic_DNA"/>
</dbReference>
<evidence type="ECO:0000313" key="12">
    <source>
        <dbReference type="Proteomes" id="UP001139011"/>
    </source>
</evidence>
<dbReference type="Gene3D" id="3.40.50.10090">
    <property type="match status" value="2"/>
</dbReference>
<comment type="function">
    <text evidence="6 9">Catalyzes cyclization of the linear tetrapyrrole, hydroxymethylbilane, to the macrocyclic uroporphyrinogen III.</text>
</comment>
<dbReference type="SUPFAM" id="SSF69618">
    <property type="entry name" value="HemD-like"/>
    <property type="match status" value="1"/>
</dbReference>
<evidence type="ECO:0000256" key="6">
    <source>
        <dbReference type="ARBA" id="ARBA00037589"/>
    </source>
</evidence>
<accession>A0A9X1XCB9</accession>
<comment type="catalytic activity">
    <reaction evidence="8 9">
        <text>hydroxymethylbilane = uroporphyrinogen III + H2O</text>
        <dbReference type="Rhea" id="RHEA:18965"/>
        <dbReference type="ChEBI" id="CHEBI:15377"/>
        <dbReference type="ChEBI" id="CHEBI:57308"/>
        <dbReference type="ChEBI" id="CHEBI:57845"/>
        <dbReference type="EC" id="4.2.1.75"/>
    </reaction>
</comment>
<sequence length="252" mass="27690">MKSRPLAGKTVVVTRPAHQSASLLAKLEEEGAEAVSFPVLHIAKATMDSEEEAVLQQLEQFDWVVFTSANGVRYFLQMLQETGKTITSQKIAAVGPKTARRLEEKGISIDLMPGKYEGKELAVELKKRVKPGSKVLVPKGSLAKQTVANTLHDLAQVTEIIVYETKKAEVSIHQLPEKVDVIIFMSPSSVVYFGEAAGDRRVMYQKNTLAACIGPVTEEKAKQSGFHKRISATDYTEEGIIEAVKCFIGEEK</sequence>
<keyword evidence="5 9" id="KW-0627">Porphyrin biosynthesis</keyword>
<evidence type="ECO:0000256" key="4">
    <source>
        <dbReference type="ARBA" id="ARBA00023239"/>
    </source>
</evidence>
<dbReference type="RefSeq" id="WP_248253324.1">
    <property type="nucleotide sequence ID" value="NZ_JAIWJX010000002.1"/>
</dbReference>
<dbReference type="Proteomes" id="UP001139011">
    <property type="component" value="Unassembled WGS sequence"/>
</dbReference>
<dbReference type="EC" id="4.2.1.75" evidence="3 9"/>
<comment type="pathway">
    <text evidence="1 9">Porphyrin-containing compound metabolism; protoporphyrin-IX biosynthesis; coproporphyrinogen-III from 5-aminolevulinate: step 3/4.</text>
</comment>
<protein>
    <recommendedName>
        <fullName evidence="7 9">Uroporphyrinogen-III synthase</fullName>
        <ecNumber evidence="3 9">4.2.1.75</ecNumber>
    </recommendedName>
</protein>
<comment type="similarity">
    <text evidence="2 9">Belongs to the uroporphyrinogen-III synthase family.</text>
</comment>
<evidence type="ECO:0000259" key="10">
    <source>
        <dbReference type="Pfam" id="PF02602"/>
    </source>
</evidence>